<evidence type="ECO:0000313" key="2">
    <source>
        <dbReference type="Proteomes" id="UP000219439"/>
    </source>
</evidence>
<accession>A0A285PGR1</accession>
<gene>
    <name evidence="1" type="ORF">SAMN06265368_4010</name>
</gene>
<dbReference type="Proteomes" id="UP000219439">
    <property type="component" value="Unassembled WGS sequence"/>
</dbReference>
<sequence>MLKFFKKARKAERFHWRPAVDMADRRVVNTLLNPMN</sequence>
<keyword evidence="2" id="KW-1185">Reference proteome</keyword>
<name>A0A285PGR1_9HYPH</name>
<proteinExistence type="predicted"/>
<dbReference type="AlphaFoldDB" id="A0A285PGR1"/>
<protein>
    <submittedName>
        <fullName evidence="1">Uncharacterized protein</fullName>
    </submittedName>
</protein>
<dbReference type="EMBL" id="OBEL01000006">
    <property type="protein sequence ID" value="SNZ20899.1"/>
    <property type="molecule type" value="Genomic_DNA"/>
</dbReference>
<evidence type="ECO:0000313" key="1">
    <source>
        <dbReference type="EMBL" id="SNZ20899.1"/>
    </source>
</evidence>
<reference evidence="1 2" key="1">
    <citation type="submission" date="2017-09" db="EMBL/GenBank/DDBJ databases">
        <authorList>
            <person name="Ehlers B."/>
            <person name="Leendertz F.H."/>
        </authorList>
    </citation>
    <scope>NUCLEOTIDE SEQUENCE [LARGE SCALE GENOMIC DNA]</scope>
    <source>
        <strain evidence="1 2">DSM 18289</strain>
    </source>
</reference>
<organism evidence="1 2">
    <name type="scientific">Cohaesibacter gelatinilyticus</name>
    <dbReference type="NCBI Taxonomy" id="372072"/>
    <lineage>
        <taxon>Bacteria</taxon>
        <taxon>Pseudomonadati</taxon>
        <taxon>Pseudomonadota</taxon>
        <taxon>Alphaproteobacteria</taxon>
        <taxon>Hyphomicrobiales</taxon>
        <taxon>Cohaesibacteraceae</taxon>
    </lineage>
</organism>